<dbReference type="InterPro" id="IPR036378">
    <property type="entry name" value="FAS1_dom_sf"/>
</dbReference>
<sequence>MVTIFAPINSAFQSYGKGIKYPDEIIPYHITGVPKKTDQLGTSYTSLSSELSGSPILWVTHITGTYHDDIYINNARVLIAKSNIQVMQNSNEQLIHKIDEVLIPTRSAKNASNRVYNPTAWEFLENYESLIMGDHRLRAFRQRVQATNKGDIFNTEGGHTFFIPVDEGFKGERAAAIDGKVIDGHVIPRQVLFTAPTRKGVPFQTLANGDNNIRVVISFTQEIRGNNRIVHYVKSHTILGDGRHTQGVVLAEIVKPNIPVKNGVIHLIQKPLMVVDNSVKELLLEQMDFICNVGVNKEPDVYYDDIPPLHENQGGILSKFVNAINRSGSIGEDFFRRLNHSGGEVTLFAPCNAAWDNDLALDALVQDPVKFREILNMHLIVDKKLYVDKIIKNRQMKIYQSATLNPRQYLYFNVMSVGNNRTVTVEGGGVNATVLQADLAATNGIIHVIDRVLGVPYSTILDKLEQDHMLNTTFQLGLRRGFNNILNDTSKKYTYFVPRDKAWTDARIRMPSTVKVLFMPEYAYYANNILEHHLVVSDTAFTMEKIKLLSNQSTTNQNFGRYVKLPTIRGGSLRLYVEERFDHYSPNENSTFYINWNGEKIPVFRPDVECTNGIIHVIDLPFLQESDVKISGASMLFITNQVLMLTVSLWLIV</sequence>
<dbReference type="SUPFAM" id="SSF82153">
    <property type="entry name" value="FAS1 domain"/>
    <property type="match status" value="4"/>
</dbReference>
<reference evidence="2 3" key="1">
    <citation type="submission" date="2023-03" db="EMBL/GenBank/DDBJ databases">
        <title>Genome insight into feeding habits of ladybird beetles.</title>
        <authorList>
            <person name="Li H.-S."/>
            <person name="Huang Y.-H."/>
            <person name="Pang H."/>
        </authorList>
    </citation>
    <scope>NUCLEOTIDE SEQUENCE [LARGE SCALE GENOMIC DNA]</scope>
    <source>
        <strain evidence="2">SYSU_2023b</strain>
        <tissue evidence="2">Whole body</tissue>
    </source>
</reference>
<dbReference type="PROSITE" id="PS50213">
    <property type="entry name" value="FAS1"/>
    <property type="match status" value="4"/>
</dbReference>
<evidence type="ECO:0000313" key="2">
    <source>
        <dbReference type="EMBL" id="KAK9880989.1"/>
    </source>
</evidence>
<dbReference type="FunFam" id="2.30.180.10:FF:000039">
    <property type="entry name" value="Fasciclin 1, isoform F"/>
    <property type="match status" value="1"/>
</dbReference>
<comment type="caution">
    <text evidence="2">The sequence shown here is derived from an EMBL/GenBank/DDBJ whole genome shotgun (WGS) entry which is preliminary data.</text>
</comment>
<dbReference type="AlphaFoldDB" id="A0AAW1UJX2"/>
<dbReference type="PANTHER" id="PTHR10900:SF80">
    <property type="entry name" value="FASCICLIN-1"/>
    <property type="match status" value="1"/>
</dbReference>
<dbReference type="Proteomes" id="UP001431783">
    <property type="component" value="Unassembled WGS sequence"/>
</dbReference>
<keyword evidence="3" id="KW-1185">Reference proteome</keyword>
<dbReference type="SMART" id="SM00554">
    <property type="entry name" value="FAS1"/>
    <property type="match status" value="4"/>
</dbReference>
<dbReference type="InterPro" id="IPR000782">
    <property type="entry name" value="FAS1_domain"/>
</dbReference>
<dbReference type="GO" id="GO:0005615">
    <property type="term" value="C:extracellular space"/>
    <property type="evidence" value="ECO:0007669"/>
    <property type="project" value="TreeGrafter"/>
</dbReference>
<evidence type="ECO:0000313" key="3">
    <source>
        <dbReference type="Proteomes" id="UP001431783"/>
    </source>
</evidence>
<accession>A0AAW1UJX2</accession>
<dbReference type="Pfam" id="PF02469">
    <property type="entry name" value="Fasciclin"/>
    <property type="match status" value="4"/>
</dbReference>
<feature type="domain" description="FAS1" evidence="1">
    <location>
        <begin position="457"/>
        <end position="622"/>
    </location>
</feature>
<feature type="domain" description="FAS1" evidence="1">
    <location>
        <begin position="124"/>
        <end position="272"/>
    </location>
</feature>
<dbReference type="PANTHER" id="PTHR10900">
    <property type="entry name" value="PERIOSTIN-RELATED"/>
    <property type="match status" value="1"/>
</dbReference>
<name>A0AAW1UJX2_9CUCU</name>
<evidence type="ECO:0000259" key="1">
    <source>
        <dbReference type="PROSITE" id="PS50213"/>
    </source>
</evidence>
<dbReference type="InterPro" id="IPR050904">
    <property type="entry name" value="Adhesion/Biosynth-related"/>
</dbReference>
<proteinExistence type="predicted"/>
<feature type="domain" description="FAS1" evidence="1">
    <location>
        <begin position="304"/>
        <end position="453"/>
    </location>
</feature>
<dbReference type="Gene3D" id="2.30.180.10">
    <property type="entry name" value="FAS1 domain"/>
    <property type="match status" value="4"/>
</dbReference>
<organism evidence="2 3">
    <name type="scientific">Henosepilachna vigintioctopunctata</name>
    <dbReference type="NCBI Taxonomy" id="420089"/>
    <lineage>
        <taxon>Eukaryota</taxon>
        <taxon>Metazoa</taxon>
        <taxon>Ecdysozoa</taxon>
        <taxon>Arthropoda</taxon>
        <taxon>Hexapoda</taxon>
        <taxon>Insecta</taxon>
        <taxon>Pterygota</taxon>
        <taxon>Neoptera</taxon>
        <taxon>Endopterygota</taxon>
        <taxon>Coleoptera</taxon>
        <taxon>Polyphaga</taxon>
        <taxon>Cucujiformia</taxon>
        <taxon>Coccinelloidea</taxon>
        <taxon>Coccinellidae</taxon>
        <taxon>Epilachninae</taxon>
        <taxon>Epilachnini</taxon>
        <taxon>Henosepilachna</taxon>
    </lineage>
</organism>
<protein>
    <recommendedName>
        <fullName evidence="1">FAS1 domain-containing protein</fullName>
    </recommendedName>
</protein>
<feature type="domain" description="FAS1" evidence="1">
    <location>
        <begin position="1"/>
        <end position="102"/>
    </location>
</feature>
<gene>
    <name evidence="2" type="ORF">WA026_014336</name>
</gene>
<dbReference type="EMBL" id="JARQZJ010000067">
    <property type="protein sequence ID" value="KAK9880989.1"/>
    <property type="molecule type" value="Genomic_DNA"/>
</dbReference>